<dbReference type="Proteomes" id="UP000515152">
    <property type="component" value="Chromosome 8"/>
</dbReference>
<evidence type="ECO:0000313" key="12">
    <source>
        <dbReference type="Proteomes" id="UP000515152"/>
    </source>
</evidence>
<dbReference type="InterPro" id="IPR012317">
    <property type="entry name" value="Poly(ADP-ribose)pol_cat_dom"/>
</dbReference>
<feature type="domain" description="PARP catalytic" evidence="10">
    <location>
        <begin position="1682"/>
        <end position="1876"/>
    </location>
</feature>
<dbReference type="InterPro" id="IPR057049">
    <property type="entry name" value="PARP14_KH_8"/>
</dbReference>
<reference evidence="13" key="1">
    <citation type="submission" date="2025-08" db="UniProtKB">
        <authorList>
            <consortium name="RefSeq"/>
        </authorList>
    </citation>
    <scope>IDENTIFICATION</scope>
</reference>
<feature type="compositionally biased region" description="Low complexity" evidence="8">
    <location>
        <begin position="1254"/>
        <end position="1265"/>
    </location>
</feature>
<dbReference type="InterPro" id="IPR057047">
    <property type="entry name" value="PARP14_KH_5"/>
</dbReference>
<feature type="domain" description="Macro" evidence="11">
    <location>
        <begin position="792"/>
        <end position="978"/>
    </location>
</feature>
<feature type="domain" description="WWE" evidence="9">
    <location>
        <begin position="1596"/>
        <end position="1674"/>
    </location>
</feature>
<dbReference type="SMART" id="SM00506">
    <property type="entry name" value="A1pp"/>
    <property type="match status" value="3"/>
</dbReference>
<organism evidence="12 13">
    <name type="scientific">Clupea harengus</name>
    <name type="common">Atlantic herring</name>
    <dbReference type="NCBI Taxonomy" id="7950"/>
    <lineage>
        <taxon>Eukaryota</taxon>
        <taxon>Metazoa</taxon>
        <taxon>Chordata</taxon>
        <taxon>Craniata</taxon>
        <taxon>Vertebrata</taxon>
        <taxon>Euteleostomi</taxon>
        <taxon>Actinopterygii</taxon>
        <taxon>Neopterygii</taxon>
        <taxon>Teleostei</taxon>
        <taxon>Clupei</taxon>
        <taxon>Clupeiformes</taxon>
        <taxon>Clupeoidei</taxon>
        <taxon>Clupeidae</taxon>
        <taxon>Clupea</taxon>
    </lineage>
</organism>
<dbReference type="Gene3D" id="3.40.220.10">
    <property type="entry name" value="Leucine Aminopeptidase, subunit E, domain 1"/>
    <property type="match status" value="3"/>
</dbReference>
<feature type="region of interest" description="Disordered" evidence="8">
    <location>
        <begin position="1233"/>
        <end position="1266"/>
    </location>
</feature>
<keyword evidence="2 7" id="KW-0328">Glycosyltransferase</keyword>
<evidence type="ECO:0000259" key="9">
    <source>
        <dbReference type="PROSITE" id="PS50918"/>
    </source>
</evidence>
<dbReference type="InterPro" id="IPR035979">
    <property type="entry name" value="RBD_domain_sf"/>
</dbReference>
<dbReference type="InterPro" id="IPR057051">
    <property type="entry name" value="PARP14_RPM_1"/>
</dbReference>
<dbReference type="InterPro" id="IPR054596">
    <property type="entry name" value="PARP14_WWE"/>
</dbReference>
<dbReference type="PANTHER" id="PTHR14453:SF106">
    <property type="entry name" value="POLY [ADP-RIBOSE] POLYMERASE"/>
    <property type="match status" value="1"/>
</dbReference>
<dbReference type="InterPro" id="IPR052056">
    <property type="entry name" value="Mono-ARTD/PARP"/>
</dbReference>
<feature type="compositionally biased region" description="Polar residues" evidence="8">
    <location>
        <begin position="97"/>
        <end position="112"/>
    </location>
</feature>
<dbReference type="InterPro" id="IPR057044">
    <property type="entry name" value="PARP14_KH_1"/>
</dbReference>
<dbReference type="GO" id="GO:0010629">
    <property type="term" value="P:negative regulation of gene expression"/>
    <property type="evidence" value="ECO:0007669"/>
    <property type="project" value="TreeGrafter"/>
</dbReference>
<evidence type="ECO:0000256" key="7">
    <source>
        <dbReference type="RuleBase" id="RU362114"/>
    </source>
</evidence>
<dbReference type="Pfam" id="PF23251">
    <property type="entry name" value="KH_PARP14_4"/>
    <property type="match status" value="1"/>
</dbReference>
<sequence>MEDCPHRVLVEGEWSPSHRKVLRQKLQIYFQSKKKSGGGDCVVEYEEKANSATIGFKQEEVLERVLLHTQHEITIDNEQIKLYLTRKLEAKGVPPVDNQSADGKKTQSQSQDPQHEGPSASGSIEVQEERVEDSYRPNAVVVENIAEDIPRELLGLIVENITGISEDDYNMELIYESCVAVVTFTHPDDVKKFQTEAKLSKKFQQYNLTARDLERTCCLRIEGLPPKAKEDLLSLYCEKFRVEVQSVAIKPEENAAVVTFQKPEDVVTMLNTQHKICKVEVSMHPYYKSLGTALYGKDRPRWKIPDSFPESIHPALYEFVVKKQLGSHINDQMQAHFCQMSMQNTNVLLSPLPALLKMKGLTAKHIDGWKENTLDAFHRIMSKYAILEKVMNSDVCGSVAKELRLVVQDHVVMTVDPLKGQLTLAGMSKDIENLRGMVGGIIQKATDQFERETNSVSEEMDLPPDIYKLLQLDGLSQYITASCPQVSLNYKSSIKKLVLSGLKTEVLSVKTWVLENRMQMTQRAVELDRHIVDFLRAVDSEMISDRLFFSKRIHAIYVIKDGAVVLTASSETSLSESMQRIKENLASKVLTVEDQEVLRKSEWKTLNTELLSVYNTSKEITLLITLNKPDSLIIAGFIEPVKEVSLNLEEFLRNHARIVDTVKVKCCAAARFIEEHKSDDWKKFAKVGEVVVKFHPRRPRIKLSGERIYVKPALDAFKRMVTSLFIDELKVSKPGAKKYFQEQGSLLLSMMLRDHRCVVLLQDDDMLEEADNDDDDGEGRNRKFSISPDSQQCYCEVQMPCGVLIAVSKADICVFQADALVNAANEDLKHIGGLAMAMLNAAGHQLQRDCDMYTSRYGKLRPGSAIITEAGRLPCKHVVHAVGPRFSDTDRQTAVQRLSSAITESLNQASKANCTSIAIPAISSGIFGFPLDLCTHTIANAVRDYFENRKRNSLSKVYLVNNDDKTVNAMVQAVENVFRDMNPRSETPQAPSQRHTYRGRGNRGSRNQGGRPEGATRWKNETFNDSESDKYREGERQWQSSSSRSRSDAPGVLESKLTPEGVKIVLKEGNIQDASTKVVVNTVAENVNLSQGAVSKALLLTAGPQLQSAANDEARGSSMRYGEMVITDGFGLRCKKVFHTVCPPWDHRGGKSEEVLKKIVRDCLREVDKRELASVTFPAIGTGNLGFPKDLVPRIMMEETQMFCSKTNPQWLKEVVIIVHPLDRESVDCFRRAFKGERPRESKSEPQGKRTGHGQQKQKPQQSSGLWGQVNTVSLGKHSVHIGHLTLELSTGDITKETTDVIVNSSNATFSLKSGVSMAILGAAGSAVESECSEIVSSPNFQQCEMILTEPGRLPCKHIVHIVGTNNLKDIKDRVLNVLTFCEQRKFASVSFPALGTGQGGVSASAVADAMIEAIVSFVKKAKSHNIISVKILIFQTNMASEFHQSLLTRQAKGTEDDKGILDKIKDTFTGWFSSGGTEDLKSADEEFVMVGEEFAPAIFQFCGETAQEVNRAKDCVTSCIMKEQASTQIQDPLISRFTQEDRNELQNLQKELTVSIRVERRNTDSIIYLEGLTRDVFKVEGRIRDMIRKAEREDTTRREAFMISTMVKWQYVDFNNTPVPFDMYTNMNLEQAFQTRMRRVTIKIGTHEYEADVSSRIATKPGRKDIELKRVDQKDDSSVSLPSHWANMNAGDVDQIKLIASSTEYAEVEKEFRRTGLASIIIQIERVQNSTLWKGYMIKKEQFDQKNKHTNNEKRLFHGTSPNKIDQINRSGFNRSFAGTAVGALYGNGAYFAVDPQYSANGYAKPDVNGHKRMYLARVLVGDYTPGSGGLLAPPARNTGTADLFDSVTDKKTNPTIFVVFNDVQAYPEYIITFQ</sequence>
<dbReference type="Pfam" id="PF01661">
    <property type="entry name" value="Macro"/>
    <property type="match status" value="3"/>
</dbReference>
<keyword evidence="4 7" id="KW-0520">NAD</keyword>
<dbReference type="PROSITE" id="PS51154">
    <property type="entry name" value="MACRO"/>
    <property type="match status" value="3"/>
</dbReference>
<dbReference type="Pfam" id="PF23222">
    <property type="entry name" value="RRM_PARP14_1"/>
    <property type="match status" value="1"/>
</dbReference>
<dbReference type="CDD" id="cd01439">
    <property type="entry name" value="TCCD_inducible_PARP_like"/>
    <property type="match status" value="1"/>
</dbReference>
<keyword evidence="5" id="KW-0539">Nucleus</keyword>
<dbReference type="InterPro" id="IPR002589">
    <property type="entry name" value="Macro_dom"/>
</dbReference>
<evidence type="ECO:0000256" key="5">
    <source>
        <dbReference type="ARBA" id="ARBA00023242"/>
    </source>
</evidence>
<keyword evidence="12" id="KW-1185">Reference proteome</keyword>
<dbReference type="FunFam" id="3.90.228.10:FF:000008">
    <property type="entry name" value="Poly [ADP-ribose] polymerase"/>
    <property type="match status" value="1"/>
</dbReference>
<dbReference type="GO" id="GO:0005737">
    <property type="term" value="C:cytoplasm"/>
    <property type="evidence" value="ECO:0007669"/>
    <property type="project" value="TreeGrafter"/>
</dbReference>
<feature type="compositionally biased region" description="Basic and acidic residues" evidence="8">
    <location>
        <begin position="1014"/>
        <end position="1036"/>
    </location>
</feature>
<dbReference type="Pfam" id="PF23248">
    <property type="entry name" value="KH_PARP14_2"/>
    <property type="match status" value="1"/>
</dbReference>
<name>A0A6P8FLW1_CLUHA</name>
<dbReference type="GO" id="GO:0003676">
    <property type="term" value="F:nucleic acid binding"/>
    <property type="evidence" value="ECO:0007669"/>
    <property type="project" value="InterPro"/>
</dbReference>
<dbReference type="Gene3D" id="3.30.70.330">
    <property type="match status" value="2"/>
</dbReference>
<dbReference type="Gene3D" id="3.30.720.50">
    <property type="match status" value="1"/>
</dbReference>
<evidence type="ECO:0000256" key="2">
    <source>
        <dbReference type="ARBA" id="ARBA00022676"/>
    </source>
</evidence>
<dbReference type="RefSeq" id="XP_031427184.1">
    <property type="nucleotide sequence ID" value="XM_031571324.2"/>
</dbReference>
<dbReference type="InterPro" id="IPR012677">
    <property type="entry name" value="Nucleotide-bd_a/b_plait_sf"/>
</dbReference>
<dbReference type="InterPro" id="IPR057046">
    <property type="entry name" value="PARP14_KH_4"/>
</dbReference>
<dbReference type="InterPro" id="IPR037197">
    <property type="entry name" value="WWE_dom_sf"/>
</dbReference>
<dbReference type="CDD" id="cd02907">
    <property type="entry name" value="Macro_Af1521_BAL-like"/>
    <property type="match status" value="1"/>
</dbReference>
<dbReference type="Pfam" id="PF23085">
    <property type="entry name" value="RRM_PARP14_3"/>
    <property type="match status" value="1"/>
</dbReference>
<dbReference type="Pfam" id="PF00644">
    <property type="entry name" value="PARP"/>
    <property type="match status" value="1"/>
</dbReference>
<feature type="domain" description="Macro" evidence="11">
    <location>
        <begin position="1274"/>
        <end position="1451"/>
    </location>
</feature>
<dbReference type="Pfam" id="PF22005">
    <property type="entry name" value="WWE_1"/>
    <property type="match status" value="1"/>
</dbReference>
<dbReference type="InterPro" id="IPR057048">
    <property type="entry name" value="PARP14_KH_6"/>
</dbReference>
<feature type="region of interest" description="Disordered" evidence="8">
    <location>
        <begin position="93"/>
        <end position="131"/>
    </location>
</feature>
<dbReference type="InterPro" id="IPR004170">
    <property type="entry name" value="WWE_dom"/>
</dbReference>
<dbReference type="KEGG" id="char:105902406"/>
<evidence type="ECO:0000256" key="8">
    <source>
        <dbReference type="SAM" id="MobiDB-lite"/>
    </source>
</evidence>
<dbReference type="Gene3D" id="3.90.228.10">
    <property type="match status" value="1"/>
</dbReference>
<dbReference type="GO" id="GO:1990404">
    <property type="term" value="F:NAD+-protein mono-ADP-ribosyltransferase activity"/>
    <property type="evidence" value="ECO:0007669"/>
    <property type="project" value="TreeGrafter"/>
</dbReference>
<dbReference type="Pfam" id="PF23249">
    <property type="entry name" value="KH_PARP14_3"/>
    <property type="match status" value="1"/>
</dbReference>
<evidence type="ECO:0000256" key="1">
    <source>
        <dbReference type="ARBA" id="ARBA00004123"/>
    </source>
</evidence>
<dbReference type="InterPro" id="IPR043472">
    <property type="entry name" value="Macro_dom-like"/>
</dbReference>
<dbReference type="Pfam" id="PF23254">
    <property type="entry name" value="KH_PARP14_8"/>
    <property type="match status" value="1"/>
</dbReference>
<evidence type="ECO:0000259" key="11">
    <source>
        <dbReference type="PROSITE" id="PS51154"/>
    </source>
</evidence>
<gene>
    <name evidence="13" type="primary">LOC105902406</name>
</gene>
<dbReference type="GO" id="GO:0070212">
    <property type="term" value="P:protein poly-ADP-ribosylation"/>
    <property type="evidence" value="ECO:0007669"/>
    <property type="project" value="TreeGrafter"/>
</dbReference>
<dbReference type="OrthoDB" id="6133115at2759"/>
<dbReference type="PROSITE" id="PS51059">
    <property type="entry name" value="PARP_CATALYTIC"/>
    <property type="match status" value="1"/>
</dbReference>
<feature type="region of interest" description="Disordered" evidence="8">
    <location>
        <begin position="979"/>
        <end position="1054"/>
    </location>
</feature>
<dbReference type="PANTHER" id="PTHR14453">
    <property type="entry name" value="PARP/ZINC FINGER CCCH TYPE DOMAIN CONTAINING PROTEIN"/>
    <property type="match status" value="1"/>
</dbReference>
<evidence type="ECO:0000259" key="10">
    <source>
        <dbReference type="PROSITE" id="PS51059"/>
    </source>
</evidence>
<dbReference type="EC" id="2.4.2.-" evidence="7"/>
<feature type="domain" description="Macro" evidence="11">
    <location>
        <begin position="1051"/>
        <end position="1238"/>
    </location>
</feature>
<dbReference type="GO" id="GO:0003950">
    <property type="term" value="F:NAD+ poly-ADP-ribosyltransferase activity"/>
    <property type="evidence" value="ECO:0007669"/>
    <property type="project" value="UniProtKB-UniRule"/>
</dbReference>
<protein>
    <recommendedName>
        <fullName evidence="7">Poly [ADP-ribose] polymerase</fullName>
        <shortName evidence="7">PARP</shortName>
        <ecNumber evidence="7">2.4.2.-</ecNumber>
    </recommendedName>
</protein>
<dbReference type="SUPFAM" id="SSF117839">
    <property type="entry name" value="WWE domain"/>
    <property type="match status" value="1"/>
</dbReference>
<proteinExistence type="inferred from homology"/>
<dbReference type="GO" id="GO:0005634">
    <property type="term" value="C:nucleus"/>
    <property type="evidence" value="ECO:0007669"/>
    <property type="project" value="UniProtKB-SubCell"/>
</dbReference>
<evidence type="ECO:0000256" key="3">
    <source>
        <dbReference type="ARBA" id="ARBA00022679"/>
    </source>
</evidence>
<dbReference type="SUPFAM" id="SSF54928">
    <property type="entry name" value="RNA-binding domain, RBD"/>
    <property type="match status" value="1"/>
</dbReference>
<dbReference type="InterPro" id="IPR057043">
    <property type="entry name" value="PARP14_KH_2"/>
</dbReference>
<keyword evidence="3 7" id="KW-0808">Transferase</keyword>
<dbReference type="GO" id="GO:0003714">
    <property type="term" value="F:transcription corepressor activity"/>
    <property type="evidence" value="ECO:0007669"/>
    <property type="project" value="TreeGrafter"/>
</dbReference>
<dbReference type="Pfam" id="PF23252">
    <property type="entry name" value="KH_PARP14_5"/>
    <property type="match status" value="1"/>
</dbReference>
<evidence type="ECO:0000256" key="4">
    <source>
        <dbReference type="ARBA" id="ARBA00023027"/>
    </source>
</evidence>
<dbReference type="Pfam" id="PF23253">
    <property type="entry name" value="KH_PARP14_6"/>
    <property type="match status" value="1"/>
</dbReference>
<dbReference type="Pfam" id="PF23245">
    <property type="entry name" value="RRM_PARP14_2"/>
    <property type="match status" value="1"/>
</dbReference>
<dbReference type="InterPro" id="IPR057045">
    <property type="entry name" value="PARP14_KH_3"/>
</dbReference>
<dbReference type="SUPFAM" id="SSF52949">
    <property type="entry name" value="Macro domain-like"/>
    <property type="match status" value="3"/>
</dbReference>
<evidence type="ECO:0000256" key="6">
    <source>
        <dbReference type="ARBA" id="ARBA00024347"/>
    </source>
</evidence>
<feature type="compositionally biased region" description="Basic and acidic residues" evidence="8">
    <location>
        <begin position="1233"/>
        <end position="1248"/>
    </location>
</feature>
<dbReference type="PROSITE" id="PS50918">
    <property type="entry name" value="WWE"/>
    <property type="match status" value="1"/>
</dbReference>
<accession>A0A6P8FLW1</accession>
<dbReference type="InterPro" id="IPR057050">
    <property type="entry name" value="RRM_PARP14_2"/>
</dbReference>
<dbReference type="SUPFAM" id="SSF56399">
    <property type="entry name" value="ADP-ribosylation"/>
    <property type="match status" value="1"/>
</dbReference>
<comment type="similarity">
    <text evidence="6">Belongs to the ARTD/PARP family.</text>
</comment>
<dbReference type="GeneID" id="105902406"/>
<feature type="compositionally biased region" description="Polar residues" evidence="8">
    <location>
        <begin position="984"/>
        <end position="994"/>
    </location>
</feature>
<evidence type="ECO:0000313" key="13">
    <source>
        <dbReference type="RefSeq" id="XP_031427184.1"/>
    </source>
</evidence>
<comment type="subcellular location">
    <subcellularLocation>
        <location evidence="1">Nucleus</location>
    </subcellularLocation>
</comment>
<dbReference type="Pfam" id="PF23084">
    <property type="entry name" value="KH_PARP14_1"/>
    <property type="match status" value="1"/>
</dbReference>